<comment type="subcellular location">
    <subcellularLocation>
        <location evidence="1">Cell membrane</location>
        <topology evidence="1">Multi-pass membrane protein</topology>
    </subcellularLocation>
</comment>
<evidence type="ECO:0000313" key="8">
    <source>
        <dbReference type="EMBL" id="MBD1426707.1"/>
    </source>
</evidence>
<gene>
    <name evidence="8" type="ORF">H8B17_14035</name>
</gene>
<evidence type="ECO:0000256" key="4">
    <source>
        <dbReference type="ARBA" id="ARBA00022692"/>
    </source>
</evidence>
<keyword evidence="3" id="KW-1003">Cell membrane</keyword>
<proteinExistence type="inferred from homology"/>
<protein>
    <submittedName>
        <fullName evidence="8">DoxX family protein</fullName>
    </submittedName>
</protein>
<organism evidence="8 9">
    <name type="scientific">Sphingobacterium arenae</name>
    <dbReference type="NCBI Taxonomy" id="1280598"/>
    <lineage>
        <taxon>Bacteria</taxon>
        <taxon>Pseudomonadati</taxon>
        <taxon>Bacteroidota</taxon>
        <taxon>Sphingobacteriia</taxon>
        <taxon>Sphingobacteriales</taxon>
        <taxon>Sphingobacteriaceae</taxon>
        <taxon>Sphingobacterium</taxon>
    </lineage>
</organism>
<evidence type="ECO:0000256" key="7">
    <source>
        <dbReference type="SAM" id="Phobius"/>
    </source>
</evidence>
<feature type="transmembrane region" description="Helical" evidence="7">
    <location>
        <begin position="106"/>
        <end position="126"/>
    </location>
</feature>
<dbReference type="EMBL" id="JACNYK010000003">
    <property type="protein sequence ID" value="MBD1426707.1"/>
    <property type="molecule type" value="Genomic_DNA"/>
</dbReference>
<dbReference type="RefSeq" id="WP_190309844.1">
    <property type="nucleotide sequence ID" value="NZ_JACNYK010000003.1"/>
</dbReference>
<evidence type="ECO:0000256" key="1">
    <source>
        <dbReference type="ARBA" id="ARBA00004651"/>
    </source>
</evidence>
<evidence type="ECO:0000313" key="9">
    <source>
        <dbReference type="Proteomes" id="UP000606494"/>
    </source>
</evidence>
<name>A0ABR7Y5W9_9SPHI</name>
<evidence type="ECO:0000256" key="5">
    <source>
        <dbReference type="ARBA" id="ARBA00022989"/>
    </source>
</evidence>
<evidence type="ECO:0000256" key="3">
    <source>
        <dbReference type="ARBA" id="ARBA00022475"/>
    </source>
</evidence>
<comment type="caution">
    <text evidence="8">The sequence shown here is derived from an EMBL/GenBank/DDBJ whole genome shotgun (WGS) entry which is preliminary data.</text>
</comment>
<dbReference type="InterPro" id="IPR032808">
    <property type="entry name" value="DoxX"/>
</dbReference>
<reference evidence="8 9" key="1">
    <citation type="submission" date="2020-08" db="EMBL/GenBank/DDBJ databases">
        <title>Sphingobacterium sp. DN00404 isolated from aquaculture water.</title>
        <authorList>
            <person name="Zhang M."/>
        </authorList>
    </citation>
    <scope>NUCLEOTIDE SEQUENCE [LARGE SCALE GENOMIC DNA]</scope>
    <source>
        <strain evidence="8 9">KCTC 32294</strain>
    </source>
</reference>
<keyword evidence="5 7" id="KW-1133">Transmembrane helix</keyword>
<accession>A0ABR7Y5W9</accession>
<keyword evidence="4 7" id="KW-0812">Transmembrane</keyword>
<feature type="transmembrane region" description="Helical" evidence="7">
    <location>
        <begin position="47"/>
        <end position="65"/>
    </location>
</feature>
<dbReference type="Proteomes" id="UP000606494">
    <property type="component" value="Unassembled WGS sequence"/>
</dbReference>
<evidence type="ECO:0000256" key="2">
    <source>
        <dbReference type="ARBA" id="ARBA00006679"/>
    </source>
</evidence>
<dbReference type="Pfam" id="PF07681">
    <property type="entry name" value="DoxX"/>
    <property type="match status" value="1"/>
</dbReference>
<keyword evidence="9" id="KW-1185">Reference proteome</keyword>
<keyword evidence="6 7" id="KW-0472">Membrane</keyword>
<dbReference type="InterPro" id="IPR051907">
    <property type="entry name" value="DoxX-like_oxidoreductase"/>
</dbReference>
<sequence>MKKNIDLGLLIFRLTLGILMFMHGFHKVINGVDGIKGMLANIGMPEFLAYGVHSGETIAALMLIIGYRTRLAAVVFTAVMVVAFLMAHIEPLFALGKSGAWLHEGIALFLFGGLGLIFTGGGKYAVSSKHKWD</sequence>
<comment type="similarity">
    <text evidence="2">Belongs to the DoxX family.</text>
</comment>
<evidence type="ECO:0000256" key="6">
    <source>
        <dbReference type="ARBA" id="ARBA00023136"/>
    </source>
</evidence>
<dbReference type="PANTHER" id="PTHR33452:SF1">
    <property type="entry name" value="INNER MEMBRANE PROTEIN YPHA-RELATED"/>
    <property type="match status" value="1"/>
</dbReference>
<feature type="transmembrane region" description="Helical" evidence="7">
    <location>
        <begin position="72"/>
        <end position="94"/>
    </location>
</feature>
<dbReference type="PANTHER" id="PTHR33452">
    <property type="entry name" value="OXIDOREDUCTASE CATD-RELATED"/>
    <property type="match status" value="1"/>
</dbReference>